<dbReference type="EMBL" id="OV696698">
    <property type="protein sequence ID" value="CAH1243405.1"/>
    <property type="molecule type" value="Genomic_DNA"/>
</dbReference>
<accession>A0A8K0EBM7</accession>
<sequence length="176" mass="18399">MFQTTRFEVNPPRVKGEPLGVTSPEVCVCVLGERTNMASSGEVTAGGGTLARLEAGTIFGPPTSARWNRSCCEGESGEETCPQTTPCRGAAITSGTQCVHTQGRTSVQCAIVDSMLRGLGALHRAAHAPCVPLKQVRRGEGRGRGNNKSVQHQAPKLVFGGGRPSLPAIPRPGDLP</sequence>
<evidence type="ECO:0000256" key="1">
    <source>
        <dbReference type="SAM" id="MobiDB-lite"/>
    </source>
</evidence>
<name>A0A8K0EBM7_BRALA</name>
<organism evidence="2 3">
    <name type="scientific">Branchiostoma lanceolatum</name>
    <name type="common">Common lancelet</name>
    <name type="synonym">Amphioxus lanceolatum</name>
    <dbReference type="NCBI Taxonomy" id="7740"/>
    <lineage>
        <taxon>Eukaryota</taxon>
        <taxon>Metazoa</taxon>
        <taxon>Chordata</taxon>
        <taxon>Cephalochordata</taxon>
        <taxon>Leptocardii</taxon>
        <taxon>Amphioxiformes</taxon>
        <taxon>Branchiostomatidae</taxon>
        <taxon>Branchiostoma</taxon>
    </lineage>
</organism>
<dbReference type="OrthoDB" id="10663792at2759"/>
<dbReference type="Proteomes" id="UP000838412">
    <property type="component" value="Chromosome 13"/>
</dbReference>
<feature type="compositionally biased region" description="Pro residues" evidence="1">
    <location>
        <begin position="167"/>
        <end position="176"/>
    </location>
</feature>
<evidence type="ECO:0000313" key="2">
    <source>
        <dbReference type="EMBL" id="CAH1243405.1"/>
    </source>
</evidence>
<reference evidence="2" key="1">
    <citation type="submission" date="2022-01" db="EMBL/GenBank/DDBJ databases">
        <authorList>
            <person name="Braso-Vives M."/>
        </authorList>
    </citation>
    <scope>NUCLEOTIDE SEQUENCE</scope>
</reference>
<evidence type="ECO:0000313" key="3">
    <source>
        <dbReference type="Proteomes" id="UP000838412"/>
    </source>
</evidence>
<protein>
    <submittedName>
        <fullName evidence="2">Hypp7088 protein</fullName>
    </submittedName>
</protein>
<proteinExistence type="predicted"/>
<gene>
    <name evidence="2" type="primary">Hypp7088</name>
    <name evidence="2" type="ORF">BLAG_LOCUS6385</name>
</gene>
<keyword evidence="3" id="KW-1185">Reference proteome</keyword>
<dbReference type="AlphaFoldDB" id="A0A8K0EBM7"/>
<feature type="region of interest" description="Disordered" evidence="1">
    <location>
        <begin position="136"/>
        <end position="176"/>
    </location>
</feature>